<protein>
    <submittedName>
        <fullName evidence="4">Response regulator</fullName>
    </submittedName>
</protein>
<dbReference type="PROSITE" id="PS50110">
    <property type="entry name" value="RESPONSE_REGULATORY"/>
    <property type="match status" value="1"/>
</dbReference>
<proteinExistence type="predicted"/>
<dbReference type="SMART" id="SM00448">
    <property type="entry name" value="REC"/>
    <property type="match status" value="1"/>
</dbReference>
<dbReference type="PANTHER" id="PTHR44591:SF3">
    <property type="entry name" value="RESPONSE REGULATORY DOMAIN-CONTAINING PROTEIN"/>
    <property type="match status" value="1"/>
</dbReference>
<reference evidence="5" key="1">
    <citation type="journal article" date="2019" name="Int. J. Syst. Evol. Microbiol.">
        <title>The Global Catalogue of Microorganisms (GCM) 10K type strain sequencing project: providing services to taxonomists for standard genome sequencing and annotation.</title>
        <authorList>
            <consortium name="The Broad Institute Genomics Platform"/>
            <consortium name="The Broad Institute Genome Sequencing Center for Infectious Disease"/>
            <person name="Wu L."/>
            <person name="Ma J."/>
        </authorList>
    </citation>
    <scope>NUCLEOTIDE SEQUENCE [LARGE SCALE GENOMIC DNA]</scope>
    <source>
        <strain evidence="5">CGMCC 1.16026</strain>
    </source>
</reference>
<feature type="modified residue" description="4-aspartylphosphate" evidence="2">
    <location>
        <position position="53"/>
    </location>
</feature>
<dbReference type="Pfam" id="PF00072">
    <property type="entry name" value="Response_reg"/>
    <property type="match status" value="1"/>
</dbReference>
<evidence type="ECO:0000313" key="5">
    <source>
        <dbReference type="Proteomes" id="UP001596391"/>
    </source>
</evidence>
<evidence type="ECO:0000313" key="4">
    <source>
        <dbReference type="EMBL" id="MFC6646753.1"/>
    </source>
</evidence>
<feature type="domain" description="Response regulatory" evidence="3">
    <location>
        <begin position="4"/>
        <end position="121"/>
    </location>
</feature>
<dbReference type="RefSeq" id="WP_263370403.1">
    <property type="nucleotide sequence ID" value="NZ_JAGSYD010000001.1"/>
</dbReference>
<dbReference type="InterPro" id="IPR001789">
    <property type="entry name" value="Sig_transdc_resp-reg_receiver"/>
</dbReference>
<dbReference type="InterPro" id="IPR011006">
    <property type="entry name" value="CheY-like_superfamily"/>
</dbReference>
<keyword evidence="5" id="KW-1185">Reference proteome</keyword>
<dbReference type="InterPro" id="IPR050595">
    <property type="entry name" value="Bact_response_regulator"/>
</dbReference>
<comment type="caution">
    <text evidence="4">The sequence shown here is derived from an EMBL/GenBank/DDBJ whole genome shotgun (WGS) entry which is preliminary data.</text>
</comment>
<dbReference type="Gene3D" id="3.40.50.2300">
    <property type="match status" value="1"/>
</dbReference>
<dbReference type="SUPFAM" id="SSF52172">
    <property type="entry name" value="CheY-like"/>
    <property type="match status" value="1"/>
</dbReference>
<dbReference type="CDD" id="cd00156">
    <property type="entry name" value="REC"/>
    <property type="match status" value="1"/>
</dbReference>
<gene>
    <name evidence="4" type="ORF">ACFQBQ_14395</name>
</gene>
<evidence type="ECO:0000256" key="2">
    <source>
        <dbReference type="PROSITE-ProRule" id="PRU00169"/>
    </source>
</evidence>
<dbReference type="Proteomes" id="UP001596391">
    <property type="component" value="Unassembled WGS sequence"/>
</dbReference>
<accession>A0ABW1ZD16</accession>
<dbReference type="PANTHER" id="PTHR44591">
    <property type="entry name" value="STRESS RESPONSE REGULATOR PROTEIN 1"/>
    <property type="match status" value="1"/>
</dbReference>
<dbReference type="EMBL" id="JBHSWI010000001">
    <property type="protein sequence ID" value="MFC6646753.1"/>
    <property type="molecule type" value="Genomic_DNA"/>
</dbReference>
<evidence type="ECO:0000259" key="3">
    <source>
        <dbReference type="PROSITE" id="PS50110"/>
    </source>
</evidence>
<keyword evidence="1 2" id="KW-0597">Phosphoprotein</keyword>
<name>A0ABW1ZD16_9BACT</name>
<evidence type="ECO:0000256" key="1">
    <source>
        <dbReference type="ARBA" id="ARBA00022553"/>
    </source>
</evidence>
<sequence length="126" mass="13996">MKHRILVVDDDRLVADTVSLIYSANGYESQACYSAASGLETARIFAPSMVLCDVTMPEENGLSLLEKLHAEMPSCKVMMFSAYASNMREVHVHAQRTKRQIKLLAKPCPPVELLRETRDLLEASAA</sequence>
<organism evidence="4 5">
    <name type="scientific">Granulicella cerasi</name>
    <dbReference type="NCBI Taxonomy" id="741063"/>
    <lineage>
        <taxon>Bacteria</taxon>
        <taxon>Pseudomonadati</taxon>
        <taxon>Acidobacteriota</taxon>
        <taxon>Terriglobia</taxon>
        <taxon>Terriglobales</taxon>
        <taxon>Acidobacteriaceae</taxon>
        <taxon>Granulicella</taxon>
    </lineage>
</organism>